<dbReference type="Proteomes" id="UP000018300">
    <property type="component" value="Unassembled WGS sequence"/>
</dbReference>
<keyword evidence="1" id="KW-0732">Signal</keyword>
<feature type="chain" id="PRO_5038497154" description="Lipoprotein" evidence="1">
    <location>
        <begin position="23"/>
        <end position="114"/>
    </location>
</feature>
<reference evidence="2" key="1">
    <citation type="submission" date="2012-11" db="EMBL/GenBank/DDBJ databases">
        <title>Dependencies among metagenomic species, viruses, plasmids and units of genetic variation.</title>
        <authorList>
            <person name="Nielsen H.B."/>
            <person name="Almeida M."/>
            <person name="Juncker A.S."/>
            <person name="Rasmussen S."/>
            <person name="Li J."/>
            <person name="Sunagawa S."/>
            <person name="Plichta D."/>
            <person name="Gautier L."/>
            <person name="Le Chatelier E."/>
            <person name="Peletier E."/>
            <person name="Bonde I."/>
            <person name="Nielsen T."/>
            <person name="Manichanh C."/>
            <person name="Arumugam M."/>
            <person name="Batto J."/>
            <person name="Santos M.B.Q.D."/>
            <person name="Blom N."/>
            <person name="Borruel N."/>
            <person name="Burgdorf K.S."/>
            <person name="Boumezbeur F."/>
            <person name="Casellas F."/>
            <person name="Dore J."/>
            <person name="Guarner F."/>
            <person name="Hansen T."/>
            <person name="Hildebrand F."/>
            <person name="Kaas R.S."/>
            <person name="Kennedy S."/>
            <person name="Kristiansen K."/>
            <person name="Kultima J.R."/>
            <person name="Leonard P."/>
            <person name="Levenez F."/>
            <person name="Lund O."/>
            <person name="Moumen B."/>
            <person name="Le Paslier D."/>
            <person name="Pons N."/>
            <person name="Pedersen O."/>
            <person name="Prifti E."/>
            <person name="Qin J."/>
            <person name="Raes J."/>
            <person name="Tap J."/>
            <person name="Tims S."/>
            <person name="Ussery D.W."/>
            <person name="Yamada T."/>
            <person name="MetaHit consortium"/>
            <person name="Renault P."/>
            <person name="Sicheritz-Ponten T."/>
            <person name="Bork P."/>
            <person name="Wang J."/>
            <person name="Brunak S."/>
            <person name="Ehrlich S.D."/>
        </authorList>
    </citation>
    <scope>NUCLEOTIDE SEQUENCE [LARGE SCALE GENOMIC DNA]</scope>
</reference>
<name>R5LVB3_9FIRM</name>
<comment type="caution">
    <text evidence="2">The sequence shown here is derived from an EMBL/GenBank/DDBJ whole genome shotgun (WGS) entry which is preliminary data.</text>
</comment>
<dbReference type="PROSITE" id="PS51257">
    <property type="entry name" value="PROKAR_LIPOPROTEIN"/>
    <property type="match status" value="1"/>
</dbReference>
<sequence>MKKINKLIAILLVGVCVLSGCAGSNTGKQEETVTMRATVTSFEKAGFLVTPEDGSEELKSSDSFYISSQYLPEDTELQAGDQVEITYSGYIKETYPALLEKITEVKILESGTEE</sequence>
<evidence type="ECO:0008006" key="4">
    <source>
        <dbReference type="Google" id="ProtNLM"/>
    </source>
</evidence>
<protein>
    <recommendedName>
        <fullName evidence="4">Lipoprotein</fullName>
    </recommendedName>
</protein>
<dbReference type="EMBL" id="CAYU010000051">
    <property type="protein sequence ID" value="CCY77001.1"/>
    <property type="molecule type" value="Genomic_DNA"/>
</dbReference>
<feature type="signal peptide" evidence="1">
    <location>
        <begin position="1"/>
        <end position="22"/>
    </location>
</feature>
<evidence type="ECO:0000313" key="3">
    <source>
        <dbReference type="Proteomes" id="UP000018300"/>
    </source>
</evidence>
<proteinExistence type="predicted"/>
<dbReference type="AlphaFoldDB" id="R5LVB3"/>
<evidence type="ECO:0000313" key="2">
    <source>
        <dbReference type="EMBL" id="CCY77001.1"/>
    </source>
</evidence>
<gene>
    <name evidence="2" type="ORF">BN569_00543</name>
</gene>
<organism evidence="2 3">
    <name type="scientific">Eshraghiella crossota CAG:259</name>
    <dbReference type="NCBI Taxonomy" id="1263062"/>
    <lineage>
        <taxon>Bacteria</taxon>
        <taxon>Bacillati</taxon>
        <taxon>Bacillota</taxon>
        <taxon>Clostridia</taxon>
        <taxon>Lachnospirales</taxon>
        <taxon>Lachnospiraceae</taxon>
        <taxon>Eshraghiella</taxon>
    </lineage>
</organism>
<evidence type="ECO:0000256" key="1">
    <source>
        <dbReference type="SAM" id="SignalP"/>
    </source>
</evidence>
<accession>R5LVB3</accession>